<dbReference type="PANTHER" id="PTHR12307">
    <property type="entry name" value="PROTEIN PHOSPHATASE 1 REGULATORY SUBUNIT"/>
    <property type="match status" value="1"/>
</dbReference>
<evidence type="ECO:0000259" key="1">
    <source>
        <dbReference type="PROSITE" id="PS51159"/>
    </source>
</evidence>
<dbReference type="PROSITE" id="PS51159">
    <property type="entry name" value="CBM21"/>
    <property type="match status" value="1"/>
</dbReference>
<dbReference type="AlphaFoldDB" id="A0AAD1VYX7"/>
<reference evidence="2" key="1">
    <citation type="submission" date="2022-03" db="EMBL/GenBank/DDBJ databases">
        <authorList>
            <person name="Alioto T."/>
            <person name="Alioto T."/>
            <person name="Gomez Garrido J."/>
        </authorList>
    </citation>
    <scope>NUCLEOTIDE SEQUENCE</scope>
</reference>
<dbReference type="GO" id="GO:0005979">
    <property type="term" value="P:regulation of glycogen biosynthetic process"/>
    <property type="evidence" value="ECO:0007669"/>
    <property type="project" value="TreeGrafter"/>
</dbReference>
<dbReference type="Proteomes" id="UP001295444">
    <property type="component" value="Chromosome 03"/>
</dbReference>
<dbReference type="EMBL" id="OW240914">
    <property type="protein sequence ID" value="CAH2275135.1"/>
    <property type="molecule type" value="Genomic_DNA"/>
</dbReference>
<dbReference type="PANTHER" id="PTHR12307:SF54">
    <property type="entry name" value="PROTEIN PHOSPHATASE 1 REGULATORY SUBUNIT 3C"/>
    <property type="match status" value="1"/>
</dbReference>
<gene>
    <name evidence="2" type="ORF">PECUL_23A009455</name>
</gene>
<name>A0AAD1VYX7_PELCU</name>
<proteinExistence type="predicted"/>
<dbReference type="GO" id="GO:2001069">
    <property type="term" value="F:glycogen binding"/>
    <property type="evidence" value="ECO:0007669"/>
    <property type="project" value="TreeGrafter"/>
</dbReference>
<organism evidence="2 3">
    <name type="scientific">Pelobates cultripes</name>
    <name type="common">Western spadefoot toad</name>
    <dbReference type="NCBI Taxonomy" id="61616"/>
    <lineage>
        <taxon>Eukaryota</taxon>
        <taxon>Metazoa</taxon>
        <taxon>Chordata</taxon>
        <taxon>Craniata</taxon>
        <taxon>Vertebrata</taxon>
        <taxon>Euteleostomi</taxon>
        <taxon>Amphibia</taxon>
        <taxon>Batrachia</taxon>
        <taxon>Anura</taxon>
        <taxon>Pelobatoidea</taxon>
        <taxon>Pelobatidae</taxon>
        <taxon>Pelobates</taxon>
    </lineage>
</organism>
<dbReference type="GO" id="GO:0000164">
    <property type="term" value="C:protein phosphatase type 1 complex"/>
    <property type="evidence" value="ECO:0007669"/>
    <property type="project" value="TreeGrafter"/>
</dbReference>
<dbReference type="Gene3D" id="2.60.40.2440">
    <property type="entry name" value="Carbohydrate binding type-21 domain"/>
    <property type="match status" value="1"/>
</dbReference>
<keyword evidence="3" id="KW-1185">Reference proteome</keyword>
<feature type="domain" description="CBM21" evidence="1">
    <location>
        <begin position="171"/>
        <end position="276"/>
    </location>
</feature>
<dbReference type="Pfam" id="PF03370">
    <property type="entry name" value="CBM_21"/>
    <property type="match status" value="1"/>
</dbReference>
<evidence type="ECO:0000313" key="2">
    <source>
        <dbReference type="EMBL" id="CAH2275135.1"/>
    </source>
</evidence>
<protein>
    <submittedName>
        <fullName evidence="2">Phosphatase 1 regulatory subunit 3C-B-like</fullName>
    </submittedName>
</protein>
<dbReference type="InterPro" id="IPR005036">
    <property type="entry name" value="CBM21_dom"/>
</dbReference>
<sequence length="290" mass="32171">MMQPCTAEDWVTVLSQAGAIPCADHADDVAHPAAVHAQVAGSMFSKPAAAPTPGKRFLSRRLTSYTCKMPGDFSVLCLSPPTPHQLCFPSSNSLRPCLAQTQRPPDLRKKGVVFADALGLALTTIRHFSPSFFDEDPIGLALASLRALRPLCRTTYSLDFHPPSQDYTVFRCRLARQQACLEQCAVQGASLAGTVRVLNIGFEKRVILRVSYDNWNSHYDLPCSYLRDLHGGGKTDTFSFRLPLPSGTVRAEFCICFCCQGQEYWDNNHGKNYTLHKVEEPSGQMQRSQW</sequence>
<accession>A0AAD1VYX7</accession>
<dbReference type="InterPro" id="IPR038175">
    <property type="entry name" value="CBM21_dom_sf"/>
</dbReference>
<dbReference type="InterPro" id="IPR050782">
    <property type="entry name" value="PP1_regulatory_subunit_3"/>
</dbReference>
<evidence type="ECO:0000313" key="3">
    <source>
        <dbReference type="Proteomes" id="UP001295444"/>
    </source>
</evidence>
<dbReference type="GO" id="GO:0008157">
    <property type="term" value="F:protein phosphatase 1 binding"/>
    <property type="evidence" value="ECO:0007669"/>
    <property type="project" value="TreeGrafter"/>
</dbReference>